<evidence type="ECO:0000313" key="2">
    <source>
        <dbReference type="Proteomes" id="UP001523528"/>
    </source>
</evidence>
<name>A0ABT1F351_9PROT</name>
<comment type="caution">
    <text evidence="1">The sequence shown here is derived from an EMBL/GenBank/DDBJ whole genome shotgun (WGS) entry which is preliminary data.</text>
</comment>
<gene>
    <name evidence="1" type="ORF">NKW50_08105</name>
</gene>
<dbReference type="RefSeq" id="WP_253543945.1">
    <property type="nucleotide sequence ID" value="NZ_JAMYZY010000023.1"/>
</dbReference>
<proteinExistence type="predicted"/>
<keyword evidence="2" id="KW-1185">Reference proteome</keyword>
<accession>A0ABT1F351</accession>
<dbReference type="Proteomes" id="UP001523528">
    <property type="component" value="Unassembled WGS sequence"/>
</dbReference>
<sequence length="299" mass="31375">MADIVSVSRAIVAQMAAIVYPNGKRAASVTGRPTKIFRGWIKQGDYEGSDCSLRRGVDFVTVIDLQGGWRRIDEPLGRPWKQGEAIPATVGIDVAGVAATVSIQPDTAPSGIVGLRIRSNGDAIEDRAVAAYAVQATDTEATIAAALAAQIPGATASGASVVVPDATTIEGAVAGYSNAVRVARRQQQLFQVTIWSASPAARDALGTALNNGMAFTDFLTDANGSTFQIETRGDWNNDAAQNNGIYMRPCRYVATYDTDARTVMAQVLFHSAGLTPHGGDTVTTGDSRLLAVSTTISEK</sequence>
<dbReference type="EMBL" id="JAMYZZ010000011">
    <property type="protein sequence ID" value="MCP1258553.1"/>
    <property type="molecule type" value="Genomic_DNA"/>
</dbReference>
<reference evidence="1 2" key="1">
    <citation type="submission" date="2022-06" db="EMBL/GenBank/DDBJ databases">
        <title>Acetobacer genomes from food samples.</title>
        <authorList>
            <person name="Sombolestani A."/>
        </authorList>
    </citation>
    <scope>NUCLEOTIDE SEQUENCE [LARGE SCALE GENOMIC DNA]</scope>
    <source>
        <strain evidence="1 2">R-83285</strain>
    </source>
</reference>
<evidence type="ECO:0000313" key="1">
    <source>
        <dbReference type="EMBL" id="MCP1258553.1"/>
    </source>
</evidence>
<organism evidence="1 2">
    <name type="scientific">Acetobacter lambici</name>
    <dbReference type="NCBI Taxonomy" id="1332824"/>
    <lineage>
        <taxon>Bacteria</taxon>
        <taxon>Pseudomonadati</taxon>
        <taxon>Pseudomonadota</taxon>
        <taxon>Alphaproteobacteria</taxon>
        <taxon>Acetobacterales</taxon>
        <taxon>Acetobacteraceae</taxon>
        <taxon>Acetobacter</taxon>
    </lineage>
</organism>
<protein>
    <submittedName>
        <fullName evidence="1">Uncharacterized protein</fullName>
    </submittedName>
</protein>